<dbReference type="EMBL" id="DNAN01000603">
    <property type="protein sequence ID" value="HAW77444.1"/>
    <property type="molecule type" value="Genomic_DNA"/>
</dbReference>
<comment type="caution">
    <text evidence="1">The sequence shown here is derived from an EMBL/GenBank/DDBJ whole genome shotgun (WGS) entry which is preliminary data.</text>
</comment>
<name>A0A350P827_9ALTE</name>
<gene>
    <name evidence="1" type="ORF">DCW74_17130</name>
    <name evidence="2" type="ORF">DEB45_10420</name>
</gene>
<evidence type="ECO:0008006" key="5">
    <source>
        <dbReference type="Google" id="ProtNLM"/>
    </source>
</evidence>
<proteinExistence type="predicted"/>
<dbReference type="EMBL" id="DONK01000153">
    <property type="protein sequence ID" value="HBU51663.1"/>
    <property type="molecule type" value="Genomic_DNA"/>
</dbReference>
<evidence type="ECO:0000313" key="1">
    <source>
        <dbReference type="EMBL" id="HAW77444.1"/>
    </source>
</evidence>
<dbReference type="InterPro" id="IPR039498">
    <property type="entry name" value="NTP_transf_5"/>
</dbReference>
<dbReference type="AlphaFoldDB" id="A0A350P827"/>
<dbReference type="Proteomes" id="UP000263517">
    <property type="component" value="Unassembled WGS sequence"/>
</dbReference>
<evidence type="ECO:0000313" key="2">
    <source>
        <dbReference type="EMBL" id="HBU51663.1"/>
    </source>
</evidence>
<sequence>MIFSADFLHGIWLKQAQLSSLSNREWEALVLLLRSEMLLARFAYWYENESEGFPAFVQAHLGNAKTLATRQAKQVEIEARMLVPLCSQFSQHILFLKGAAYTLLGGQLAKGRVYSDIDILVDKDALLSIEKRLGFKGWIAKPVNNYDEAYYRKWMHEIPPLIHSNRGTVLDIHHNIVPPVSGKAPPSAILTEHTMQSQGGFETLSPAALVLHSSVHLFFNEDQDKGYRDLIDIWLLIQRFDSQEFWTELVRLTDCVGFKTDVILALYFVSQFFDVGVPKALQPNTLPKAKWWLLKKIYSKTVLPSHPYMQCKYQGIAITLAWARGHWCKMPIPILLYHFLVKGSRKFIEKLFGDHVFKNSQSGS</sequence>
<organism evidence="1 3">
    <name type="scientific">Alteromonas australica</name>
    <dbReference type="NCBI Taxonomy" id="589873"/>
    <lineage>
        <taxon>Bacteria</taxon>
        <taxon>Pseudomonadati</taxon>
        <taxon>Pseudomonadota</taxon>
        <taxon>Gammaproteobacteria</taxon>
        <taxon>Alteromonadales</taxon>
        <taxon>Alteromonadaceae</taxon>
        <taxon>Alteromonas/Salinimonas group</taxon>
        <taxon>Alteromonas</taxon>
    </lineage>
</organism>
<protein>
    <recommendedName>
        <fullName evidence="5">Nucleotidyltransferase family protein</fullName>
    </recommendedName>
</protein>
<evidence type="ECO:0000313" key="4">
    <source>
        <dbReference type="Proteomes" id="UP000264779"/>
    </source>
</evidence>
<dbReference type="Pfam" id="PF14907">
    <property type="entry name" value="NTP_transf_5"/>
    <property type="match status" value="1"/>
</dbReference>
<evidence type="ECO:0000313" key="3">
    <source>
        <dbReference type="Proteomes" id="UP000263517"/>
    </source>
</evidence>
<reference evidence="3 4" key="1">
    <citation type="journal article" date="2018" name="Nat. Biotechnol.">
        <title>A standardized bacterial taxonomy based on genome phylogeny substantially revises the tree of life.</title>
        <authorList>
            <person name="Parks D.H."/>
            <person name="Chuvochina M."/>
            <person name="Waite D.W."/>
            <person name="Rinke C."/>
            <person name="Skarshewski A."/>
            <person name="Chaumeil P.A."/>
            <person name="Hugenholtz P."/>
        </authorList>
    </citation>
    <scope>NUCLEOTIDE SEQUENCE [LARGE SCALE GENOMIC DNA]</scope>
    <source>
        <strain evidence="2">UBA11621</strain>
        <strain evidence="1">UBA11978</strain>
    </source>
</reference>
<dbReference type="Proteomes" id="UP000264779">
    <property type="component" value="Unassembled WGS sequence"/>
</dbReference>
<dbReference type="RefSeq" id="WP_052806662.1">
    <property type="nucleotide sequence ID" value="NZ_CAJXAX010000014.1"/>
</dbReference>
<accession>A0A350P827</accession>
<dbReference type="OrthoDB" id="5497963at2"/>